<dbReference type="GO" id="GO:0015627">
    <property type="term" value="C:type II protein secretion system complex"/>
    <property type="evidence" value="ECO:0007669"/>
    <property type="project" value="InterPro"/>
</dbReference>
<dbReference type="AlphaFoldDB" id="A0A261UPT8"/>
<sequence>MGIQRDGLEGRAGAAGRSAPCVRTRAGRRGVAAVTLATQRTLLPPAWLARWRKAAEQASQYWQQLTPRERRLVRVMGGVLAAAAFFAAGLRPAWRDIERWQDELPRLRAQAAAVDALVQEAQALKREQGRQIPAADMEEALRASLARAGLGGTQQVEKTDNGKAWSVAFEDASPAALFDWLAHAPALLRLRVAQVRIVRPRDSLGRPIPARASGTLQLRNADDGPAGGRS</sequence>
<evidence type="ECO:0000313" key="3">
    <source>
        <dbReference type="Proteomes" id="UP000215767"/>
    </source>
</evidence>
<dbReference type="EMBL" id="NEVS01000004">
    <property type="protein sequence ID" value="OZI63655.1"/>
    <property type="molecule type" value="Genomic_DNA"/>
</dbReference>
<evidence type="ECO:0000313" key="2">
    <source>
        <dbReference type="EMBL" id="OZI63655.1"/>
    </source>
</evidence>
<name>A0A261UPT8_9BORD</name>
<comment type="caution">
    <text evidence="2">The sequence shown here is derived from an EMBL/GenBank/DDBJ whole genome shotgun (WGS) entry which is preliminary data.</text>
</comment>
<protein>
    <recommendedName>
        <fullName evidence="4">General secretion pathway protein GspM</fullName>
    </recommendedName>
</protein>
<proteinExistence type="predicted"/>
<feature type="region of interest" description="Disordered" evidence="1">
    <location>
        <begin position="204"/>
        <end position="230"/>
    </location>
</feature>
<keyword evidence="3" id="KW-1185">Reference proteome</keyword>
<accession>A0A261UPT8</accession>
<organism evidence="2 3">
    <name type="scientific">Bordetella genomosp. 11</name>
    <dbReference type="NCBI Taxonomy" id="1416808"/>
    <lineage>
        <taxon>Bacteria</taxon>
        <taxon>Pseudomonadati</taxon>
        <taxon>Pseudomonadota</taxon>
        <taxon>Betaproteobacteria</taxon>
        <taxon>Burkholderiales</taxon>
        <taxon>Alcaligenaceae</taxon>
        <taxon>Bordetella</taxon>
    </lineage>
</organism>
<dbReference type="Proteomes" id="UP000215767">
    <property type="component" value="Unassembled WGS sequence"/>
</dbReference>
<evidence type="ECO:0008006" key="4">
    <source>
        <dbReference type="Google" id="ProtNLM"/>
    </source>
</evidence>
<reference evidence="3" key="1">
    <citation type="submission" date="2017-05" db="EMBL/GenBank/DDBJ databases">
        <title>Complete and WGS of Bordetella genogroups.</title>
        <authorList>
            <person name="Spilker T."/>
            <person name="Lipuma J."/>
        </authorList>
    </citation>
    <scope>NUCLEOTIDE SEQUENCE [LARGE SCALE GENOMIC DNA]</scope>
    <source>
        <strain evidence="3">AU8856</strain>
    </source>
</reference>
<dbReference type="Pfam" id="PF04612">
    <property type="entry name" value="T2SSM"/>
    <property type="match status" value="1"/>
</dbReference>
<dbReference type="InterPro" id="IPR007690">
    <property type="entry name" value="T2SS_GspM"/>
</dbReference>
<dbReference type="OrthoDB" id="8852411at2"/>
<evidence type="ECO:0000256" key="1">
    <source>
        <dbReference type="SAM" id="MobiDB-lite"/>
    </source>
</evidence>
<gene>
    <name evidence="2" type="ORF">CAL28_28740</name>
</gene>
<dbReference type="GO" id="GO:0015628">
    <property type="term" value="P:protein secretion by the type II secretion system"/>
    <property type="evidence" value="ECO:0007669"/>
    <property type="project" value="InterPro"/>
</dbReference>